<dbReference type="Proteomes" id="UP001153292">
    <property type="component" value="Chromosome 1"/>
</dbReference>
<protein>
    <submittedName>
        <fullName evidence="2">Uncharacterized protein</fullName>
    </submittedName>
</protein>
<feature type="compositionally biased region" description="Polar residues" evidence="1">
    <location>
        <begin position="155"/>
        <end position="177"/>
    </location>
</feature>
<dbReference type="EMBL" id="OU963894">
    <property type="protein sequence ID" value="CAH0663995.1"/>
    <property type="molecule type" value="Genomic_DNA"/>
</dbReference>
<feature type="compositionally biased region" description="Basic residues" evidence="1">
    <location>
        <begin position="109"/>
        <end position="121"/>
    </location>
</feature>
<evidence type="ECO:0000313" key="3">
    <source>
        <dbReference type="Proteomes" id="UP001153292"/>
    </source>
</evidence>
<organism evidence="2 3">
    <name type="scientific">Chilo suppressalis</name>
    <name type="common">Asiatic rice borer moth</name>
    <dbReference type="NCBI Taxonomy" id="168631"/>
    <lineage>
        <taxon>Eukaryota</taxon>
        <taxon>Metazoa</taxon>
        <taxon>Ecdysozoa</taxon>
        <taxon>Arthropoda</taxon>
        <taxon>Hexapoda</taxon>
        <taxon>Insecta</taxon>
        <taxon>Pterygota</taxon>
        <taxon>Neoptera</taxon>
        <taxon>Endopterygota</taxon>
        <taxon>Lepidoptera</taxon>
        <taxon>Glossata</taxon>
        <taxon>Ditrysia</taxon>
        <taxon>Pyraloidea</taxon>
        <taxon>Crambidae</taxon>
        <taxon>Crambinae</taxon>
        <taxon>Chilo</taxon>
    </lineage>
</organism>
<feature type="region of interest" description="Disordered" evidence="1">
    <location>
        <begin position="109"/>
        <end position="199"/>
    </location>
</feature>
<keyword evidence="3" id="KW-1185">Reference proteome</keyword>
<reference evidence="2" key="1">
    <citation type="submission" date="2021-12" db="EMBL/GenBank/DDBJ databases">
        <authorList>
            <person name="King R."/>
        </authorList>
    </citation>
    <scope>NUCLEOTIDE SEQUENCE</scope>
</reference>
<feature type="compositionally biased region" description="Basic and acidic residues" evidence="1">
    <location>
        <begin position="141"/>
        <end position="151"/>
    </location>
</feature>
<proteinExistence type="predicted"/>
<accession>A0ABN8E9V9</accession>
<name>A0ABN8E9V9_CHISP</name>
<sequence length="199" mass="22788">MEHLVNAEDSYAARRQLFKNIWDTAISIEDKDIDIMNKPKVIKTLRLDEVDRCAINKKKKQKLKNLRTVCNKILDFCDKQEADDIKYEKLKFQPHTTVQLQTIHIKPKKVKKTRFKSKVKNSRSLSSPTEDPAQAKLTSSARKDAPTDNKVKKTTLGQPSSSKAATNAIVSVLVSHSKQSKLRKRKGKHTKRRPESQLI</sequence>
<evidence type="ECO:0000256" key="1">
    <source>
        <dbReference type="SAM" id="MobiDB-lite"/>
    </source>
</evidence>
<evidence type="ECO:0000313" key="2">
    <source>
        <dbReference type="EMBL" id="CAH0663995.1"/>
    </source>
</evidence>
<feature type="compositionally biased region" description="Basic residues" evidence="1">
    <location>
        <begin position="178"/>
        <end position="192"/>
    </location>
</feature>
<gene>
    <name evidence="2" type="ORF">CHILSU_LOCUS388</name>
</gene>